<dbReference type="InterPro" id="IPR036890">
    <property type="entry name" value="HATPase_C_sf"/>
</dbReference>
<keyword evidence="6" id="KW-0808">Transferase</keyword>
<dbReference type="InterPro" id="IPR003661">
    <property type="entry name" value="HisK_dim/P_dom"/>
</dbReference>
<dbReference type="PANTHER" id="PTHR43711">
    <property type="entry name" value="TWO-COMPONENT HISTIDINE KINASE"/>
    <property type="match status" value="1"/>
</dbReference>
<dbReference type="PANTHER" id="PTHR43711:SF1">
    <property type="entry name" value="HISTIDINE KINASE 1"/>
    <property type="match status" value="1"/>
</dbReference>
<dbReference type="SMART" id="SM00387">
    <property type="entry name" value="HATPase_c"/>
    <property type="match status" value="1"/>
</dbReference>
<dbReference type="Gene3D" id="1.10.287.130">
    <property type="match status" value="1"/>
</dbReference>
<organism evidence="15 16">
    <name type="scientific">Shimia abyssi</name>
    <dbReference type="NCBI Taxonomy" id="1662395"/>
    <lineage>
        <taxon>Bacteria</taxon>
        <taxon>Pseudomonadati</taxon>
        <taxon>Pseudomonadota</taxon>
        <taxon>Alphaproteobacteria</taxon>
        <taxon>Rhodobacterales</taxon>
        <taxon>Roseobacteraceae</taxon>
    </lineage>
</organism>
<feature type="transmembrane region" description="Helical" evidence="13">
    <location>
        <begin position="6"/>
        <end position="29"/>
    </location>
</feature>
<evidence type="ECO:0000256" key="10">
    <source>
        <dbReference type="ARBA" id="ARBA00023012"/>
    </source>
</evidence>
<feature type="transmembrane region" description="Helical" evidence="13">
    <location>
        <begin position="438"/>
        <end position="456"/>
    </location>
</feature>
<dbReference type="PROSITE" id="PS50283">
    <property type="entry name" value="NA_SOLUT_SYMP_3"/>
    <property type="match status" value="1"/>
</dbReference>
<dbReference type="Gene3D" id="3.30.565.10">
    <property type="entry name" value="Histidine kinase-like ATPase, C-terminal domain"/>
    <property type="match status" value="1"/>
</dbReference>
<evidence type="ECO:0000313" key="16">
    <source>
        <dbReference type="Proteomes" id="UP000240418"/>
    </source>
</evidence>
<dbReference type="OrthoDB" id="9764438at2"/>
<evidence type="ECO:0000256" key="11">
    <source>
        <dbReference type="ARBA" id="ARBA00023136"/>
    </source>
</evidence>
<keyword evidence="7 13" id="KW-0812">Transmembrane</keyword>
<comment type="catalytic activity">
    <reaction evidence="1">
        <text>ATP + protein L-histidine = ADP + protein N-phospho-L-histidine.</text>
        <dbReference type="EC" id="2.7.13.3"/>
    </reaction>
</comment>
<evidence type="ECO:0000256" key="3">
    <source>
        <dbReference type="ARBA" id="ARBA00006434"/>
    </source>
</evidence>
<dbReference type="GO" id="GO:0022857">
    <property type="term" value="F:transmembrane transporter activity"/>
    <property type="evidence" value="ECO:0007669"/>
    <property type="project" value="InterPro"/>
</dbReference>
<keyword evidence="10" id="KW-0902">Two-component regulatory system</keyword>
<evidence type="ECO:0000259" key="14">
    <source>
        <dbReference type="PROSITE" id="PS50109"/>
    </source>
</evidence>
<dbReference type="InterPro" id="IPR005467">
    <property type="entry name" value="His_kinase_dom"/>
</dbReference>
<evidence type="ECO:0000256" key="4">
    <source>
        <dbReference type="ARBA" id="ARBA00012438"/>
    </source>
</evidence>
<dbReference type="InterPro" id="IPR003594">
    <property type="entry name" value="HATPase_dom"/>
</dbReference>
<dbReference type="PRINTS" id="PR00344">
    <property type="entry name" value="BCTRLSENSOR"/>
</dbReference>
<feature type="coiled-coil region" evidence="12">
    <location>
        <begin position="628"/>
        <end position="676"/>
    </location>
</feature>
<feature type="transmembrane region" description="Helical" evidence="13">
    <location>
        <begin position="326"/>
        <end position="349"/>
    </location>
</feature>
<accession>A0A2P8FJ54</accession>
<dbReference type="Proteomes" id="UP000240418">
    <property type="component" value="Unassembled WGS sequence"/>
</dbReference>
<evidence type="ECO:0000256" key="7">
    <source>
        <dbReference type="ARBA" id="ARBA00022692"/>
    </source>
</evidence>
<comment type="caution">
    <text evidence="15">The sequence shown here is derived from an EMBL/GenBank/DDBJ whole genome shotgun (WGS) entry which is preliminary data.</text>
</comment>
<evidence type="ECO:0000256" key="1">
    <source>
        <dbReference type="ARBA" id="ARBA00000085"/>
    </source>
</evidence>
<reference evidence="15 16" key="1">
    <citation type="submission" date="2018-03" db="EMBL/GenBank/DDBJ databases">
        <title>Genomic Encyclopedia of Archaeal and Bacterial Type Strains, Phase II (KMG-II): from individual species to whole genera.</title>
        <authorList>
            <person name="Goeker M."/>
        </authorList>
    </citation>
    <scope>NUCLEOTIDE SEQUENCE [LARGE SCALE GENOMIC DNA]</scope>
    <source>
        <strain evidence="15 16">DSM 100673</strain>
    </source>
</reference>
<dbReference type="FunFam" id="1.10.287.130:FF:000001">
    <property type="entry name" value="Two-component sensor histidine kinase"/>
    <property type="match status" value="1"/>
</dbReference>
<keyword evidence="12" id="KW-0175">Coiled coil</keyword>
<dbReference type="EC" id="2.7.13.3" evidence="4"/>
<dbReference type="Pfam" id="PF00512">
    <property type="entry name" value="HisKA"/>
    <property type="match status" value="1"/>
</dbReference>
<dbReference type="InterPro" id="IPR050736">
    <property type="entry name" value="Sensor_HK_Regulatory"/>
</dbReference>
<gene>
    <name evidence="15" type="ORF">CLV88_101164</name>
</gene>
<keyword evidence="5" id="KW-0597">Phosphoprotein</keyword>
<keyword evidence="16" id="KW-1185">Reference proteome</keyword>
<feature type="transmembrane region" description="Helical" evidence="13">
    <location>
        <begin position="282"/>
        <end position="306"/>
    </location>
</feature>
<feature type="transmembrane region" description="Helical" evidence="13">
    <location>
        <begin position="70"/>
        <end position="88"/>
    </location>
</feature>
<dbReference type="SUPFAM" id="SSF47384">
    <property type="entry name" value="Homodimeric domain of signal transducing histidine kinase"/>
    <property type="match status" value="1"/>
</dbReference>
<feature type="transmembrane region" description="Helical" evidence="13">
    <location>
        <begin position="41"/>
        <end position="64"/>
    </location>
</feature>
<evidence type="ECO:0000256" key="8">
    <source>
        <dbReference type="ARBA" id="ARBA00022777"/>
    </source>
</evidence>
<dbReference type="PROSITE" id="PS50109">
    <property type="entry name" value="HIS_KIN"/>
    <property type="match status" value="1"/>
</dbReference>
<feature type="transmembrane region" description="Helical" evidence="13">
    <location>
        <begin position="407"/>
        <end position="431"/>
    </location>
</feature>
<dbReference type="CDD" id="cd10322">
    <property type="entry name" value="SLC5sbd"/>
    <property type="match status" value="1"/>
</dbReference>
<feature type="transmembrane region" description="Helical" evidence="13">
    <location>
        <begin position="116"/>
        <end position="135"/>
    </location>
</feature>
<dbReference type="CDD" id="cd00082">
    <property type="entry name" value="HisKA"/>
    <property type="match status" value="1"/>
</dbReference>
<dbReference type="RefSeq" id="WP_106606467.1">
    <property type="nucleotide sequence ID" value="NZ_PYGJ01000001.1"/>
</dbReference>
<name>A0A2P8FJ54_9RHOB</name>
<dbReference type="AlphaFoldDB" id="A0A2P8FJ54"/>
<keyword evidence="11 13" id="KW-0472">Membrane</keyword>
<dbReference type="InterPro" id="IPR038377">
    <property type="entry name" value="Na/Glc_symporter_sf"/>
</dbReference>
<comment type="similarity">
    <text evidence="3">Belongs to the sodium:solute symporter (SSF) (TC 2.A.21) family.</text>
</comment>
<feature type="transmembrane region" description="Helical" evidence="13">
    <location>
        <begin position="162"/>
        <end position="180"/>
    </location>
</feature>
<protein>
    <recommendedName>
        <fullName evidence="4">histidine kinase</fullName>
        <ecNumber evidence="4">2.7.13.3</ecNumber>
    </recommendedName>
</protein>
<dbReference type="SUPFAM" id="SSF55874">
    <property type="entry name" value="ATPase domain of HSP90 chaperone/DNA topoisomerase II/histidine kinase"/>
    <property type="match status" value="1"/>
</dbReference>
<dbReference type="SMART" id="SM00388">
    <property type="entry name" value="HisKA"/>
    <property type="match status" value="1"/>
</dbReference>
<keyword evidence="9 13" id="KW-1133">Transmembrane helix</keyword>
<evidence type="ECO:0000256" key="2">
    <source>
        <dbReference type="ARBA" id="ARBA00004141"/>
    </source>
</evidence>
<dbReference type="CDD" id="cd00075">
    <property type="entry name" value="HATPase"/>
    <property type="match status" value="1"/>
</dbReference>
<dbReference type="GO" id="GO:0000155">
    <property type="term" value="F:phosphorelay sensor kinase activity"/>
    <property type="evidence" value="ECO:0007669"/>
    <property type="project" value="InterPro"/>
</dbReference>
<evidence type="ECO:0000256" key="6">
    <source>
        <dbReference type="ARBA" id="ARBA00022679"/>
    </source>
</evidence>
<feature type="transmembrane region" description="Helical" evidence="13">
    <location>
        <begin position="498"/>
        <end position="518"/>
    </location>
</feature>
<sequence length="896" mass="96492">MATFNVLVAVCLIYVAFLFVVAFAAERAAIRGRSNWLRSPLIYTLSLSIYCTAWTFYGAVGYAARSGLEYLTIYLGPSLVMVGWWWILRKLVRIGRSQRVTSIADLISSRYGKSNLLAIGVTILAVIGTTPYIALQLQSVTVSFSVFSDAYDVNSHVQSHESNALLIAAGLALFTIVFGTRNLDANERHHGVVMAIAVEAVVKLFALLAVGAFVVWGLGGGVSDILNRIDSSEIGDWEMRGDRWAGLIFLSAAAFLCLPRMFQVMVVENEDEGHLRTAAWAFPAYLMLISLFVVPIAVVGLDLLPAGSNPDFFVLTIPLATGNDGLAMLSFIGGFSSATSMVIVAALALSTMVSNHIVMPIWLSASGGGASVSGDVRHVVLLSRRISIAGVVTLGYLYYRLSGGGTALASIGLISFAGVAQFLPVLLGGIFWRGATRLGAFAGLTVGFVIWAYALLLPSFGTGVFISESVMAQGPLGLSWLRPQAFFGIDGMDPLVHAILWSISLNALAFFVASLIGFPSPLERLQGAQFVNVYEHSSTPQSWSGSLAQSEDLMVMAQRILGAREAQRLFEREARRQGVSGLLPEPSPDFLQVLERELAGSVGAATAHAMIGQIVGGASVSVEDLMAVADETAQMMEYSSQLEAQSDELSRTARQLRQANEKLTRISEQKDAFLSQISHELRTPMTSIRAFSEILRDSEKLSEDDKIKYSSIIHNEAIRLTRLLDDLLDLSVLENGQVTLNVQTGQLAAILDHALAAALTGNGSERLHVTRHRTQEHIALTTDLDRLSQVFINLIGNAQKYCDADYPSLTIDVGVHEGALVVDFVDNGTGISKDDQAVIFEKFSRVGEQRANGAGLGLAICREIMSRLGGDIAYLPGQGGGAFRVTLPETRVTLAS</sequence>
<evidence type="ECO:0000313" key="15">
    <source>
        <dbReference type="EMBL" id="PSL21740.1"/>
    </source>
</evidence>
<dbReference type="InterPro" id="IPR004358">
    <property type="entry name" value="Sig_transdc_His_kin-like_C"/>
</dbReference>
<dbReference type="InterPro" id="IPR001734">
    <property type="entry name" value="Na/solute_symporter"/>
</dbReference>
<evidence type="ECO:0000256" key="5">
    <source>
        <dbReference type="ARBA" id="ARBA00022553"/>
    </source>
</evidence>
<dbReference type="InterPro" id="IPR036097">
    <property type="entry name" value="HisK_dim/P_sf"/>
</dbReference>
<feature type="transmembrane region" description="Helical" evidence="13">
    <location>
        <begin position="192"/>
        <end position="218"/>
    </location>
</feature>
<dbReference type="GO" id="GO:0016020">
    <property type="term" value="C:membrane"/>
    <property type="evidence" value="ECO:0007669"/>
    <property type="project" value="UniProtKB-SubCell"/>
</dbReference>
<feature type="domain" description="Histidine kinase" evidence="14">
    <location>
        <begin position="676"/>
        <end position="891"/>
    </location>
</feature>
<evidence type="ECO:0000256" key="12">
    <source>
        <dbReference type="SAM" id="Coils"/>
    </source>
</evidence>
<comment type="subcellular location">
    <subcellularLocation>
        <location evidence="2">Membrane</location>
        <topology evidence="2">Multi-pass membrane protein</topology>
    </subcellularLocation>
</comment>
<evidence type="ECO:0000256" key="13">
    <source>
        <dbReference type="SAM" id="Phobius"/>
    </source>
</evidence>
<evidence type="ECO:0000256" key="9">
    <source>
        <dbReference type="ARBA" id="ARBA00022989"/>
    </source>
</evidence>
<dbReference type="Pfam" id="PF02518">
    <property type="entry name" value="HATPase_c"/>
    <property type="match status" value="1"/>
</dbReference>
<proteinExistence type="inferred from homology"/>
<keyword evidence="8" id="KW-0418">Kinase</keyword>
<feature type="transmembrane region" description="Helical" evidence="13">
    <location>
        <begin position="244"/>
        <end position="262"/>
    </location>
</feature>
<dbReference type="Gene3D" id="1.20.1730.10">
    <property type="entry name" value="Sodium/glucose cotransporter"/>
    <property type="match status" value="1"/>
</dbReference>
<dbReference type="EMBL" id="PYGJ01000001">
    <property type="protein sequence ID" value="PSL21740.1"/>
    <property type="molecule type" value="Genomic_DNA"/>
</dbReference>
<feature type="transmembrane region" description="Helical" evidence="13">
    <location>
        <begin position="382"/>
        <end position="401"/>
    </location>
</feature>